<dbReference type="Proteomes" id="UP000218877">
    <property type="component" value="Segment"/>
</dbReference>
<comment type="similarity">
    <text evidence="1">Belongs to the adenoviridae core-capsid bridging protein family.</text>
</comment>
<organism evidence="8">
    <name type="scientific">bat adenovirus 10</name>
    <dbReference type="NCBI Taxonomy" id="3070193"/>
    <lineage>
        <taxon>Viruses</taxon>
        <taxon>Varidnaviria</taxon>
        <taxon>Bamfordvirae</taxon>
        <taxon>Preplasmiviricota</taxon>
        <taxon>Polisuviricotina</taxon>
        <taxon>Pharingeaviricetes</taxon>
        <taxon>Rowavirales</taxon>
        <taxon>Adenoviridae</taxon>
        <taxon>Mastadenovirus</taxon>
        <taxon>Mastadenovirus pteropodidae</taxon>
    </lineage>
</organism>
<sequence>MSSRKIKEEMLQVIAPEIYKSKKFKIKKKDVKPKKISASSEVEEVMYMPPQRKYQWTGRKVTKVARPGVVVTYTPGLRSGISSKRPYDEVYADNDILEQASLKTGEFAYGKQPKIESTVTSYTPSSFKEKVSVVKKSNYSPYVKPKVKVETIKEEYKPKFRAFVDARPKLVLKEKSKILKQAEYKPYIKPEPGINIKEFKKDLKIIKPKSKKEEISEVEVMEIPKKKYQWKGRKVQKVARPGVVISYTPGEKSGPAIKRSADEIFTDTDILEQAQNKLNEFAYGKRQKIVTDTEVPMIITPKKELTIDIKRPLADIKVEESIQPKIEPMEVIKSTTKRSFEGDVVSGKKRKIDTYVPLSTHNPTPHLQPVTEQKIIPMFPKSSTVQATGQVMTSSRVIKKAKSKKGEAKFKVDVPMSTSMGPAVVKTDVNVMPVEPVAPGVGVRTIDITIPEKMEVVSQPPSLPTIVKEVAVTKSAPSGLKTAVVKSFQPVKLISAPPLSSYTVVHPKIVSKTITEYKKPSVVEKSVTKKKYTSANSIIPVVRYHPSIKMPTKYKKRIIPKVRYHPSIKMP</sequence>
<dbReference type="Pfam" id="PF03910">
    <property type="entry name" value="Adeno_PV"/>
    <property type="match status" value="3"/>
</dbReference>
<dbReference type="EMBL" id="KX961096">
    <property type="protein sequence ID" value="ARQ79782.1"/>
    <property type="molecule type" value="Genomic_DNA"/>
</dbReference>
<dbReference type="GO" id="GO:0003677">
    <property type="term" value="F:DNA binding"/>
    <property type="evidence" value="ECO:0007669"/>
    <property type="project" value="UniProtKB-KW"/>
</dbReference>
<reference evidence="8" key="1">
    <citation type="journal article" date="2017" name="J. Gen. Virol.">
        <title>Novel bat adenoviruses with low G+C content shed new light on the evolution of adenoviruses.</title>
        <authorList>
            <person name="Tan B."/>
            <person name="Yang X.L."/>
            <person name="Ge X.Y."/>
            <person name="Peng C."/>
            <person name="Liu H.Z."/>
            <person name="Zhang Y.Z."/>
            <person name="Zhang L.B."/>
            <person name="Shi Z.L."/>
        </authorList>
    </citation>
    <scope>NUCLEOTIDE SEQUENCE [LARGE SCALE GENOMIC DNA]</scope>
    <source>
        <strain evidence="8">WIV18</strain>
    </source>
</reference>
<evidence type="ECO:0000256" key="3">
    <source>
        <dbReference type="ARBA" id="ARBA00022612"/>
    </source>
</evidence>
<protein>
    <submittedName>
        <fullName evidence="8">V</fullName>
    </submittedName>
</protein>
<dbReference type="InterPro" id="IPR005608">
    <property type="entry name" value="Adeno_V"/>
</dbReference>
<evidence type="ECO:0000256" key="7">
    <source>
        <dbReference type="ARBA" id="ARBA00023125"/>
    </source>
</evidence>
<proteinExistence type="inferred from homology"/>
<accession>A0A1X9RIV2</accession>
<evidence type="ECO:0000256" key="2">
    <source>
        <dbReference type="ARBA" id="ARBA00022562"/>
    </source>
</evidence>
<evidence type="ECO:0000256" key="1">
    <source>
        <dbReference type="ARBA" id="ARBA00008293"/>
    </source>
</evidence>
<evidence type="ECO:0000313" key="8">
    <source>
        <dbReference type="EMBL" id="ARQ79782.1"/>
    </source>
</evidence>
<evidence type="ECO:0000256" key="4">
    <source>
        <dbReference type="ARBA" id="ARBA00022844"/>
    </source>
</evidence>
<keyword evidence="5" id="KW-0426">Late protein</keyword>
<keyword evidence="7" id="KW-0238">DNA-binding</keyword>
<keyword evidence="2" id="KW-1048">Host nucleus</keyword>
<dbReference type="GO" id="GO:0044423">
    <property type="term" value="C:virion component"/>
    <property type="evidence" value="ECO:0007669"/>
    <property type="project" value="UniProtKB-KW"/>
</dbReference>
<keyword evidence="3" id="KW-1188">Viral release from host cell</keyword>
<keyword evidence="6" id="KW-0118">Viral capsid assembly</keyword>
<name>A0A1X9RIV2_9ADEN</name>
<dbReference type="OrthoDB" id="9492at10239"/>
<evidence type="ECO:0000256" key="6">
    <source>
        <dbReference type="ARBA" id="ARBA00022950"/>
    </source>
</evidence>
<evidence type="ECO:0000256" key="5">
    <source>
        <dbReference type="ARBA" id="ARBA00022921"/>
    </source>
</evidence>
<keyword evidence="4" id="KW-0946">Virion</keyword>